<comment type="caution">
    <text evidence="4">The sequence shown here is derived from an EMBL/GenBank/DDBJ whole genome shotgun (WGS) entry which is preliminary data.</text>
</comment>
<gene>
    <name evidence="4" type="ORF">FHT01_000611</name>
</gene>
<dbReference type="Gene3D" id="3.40.50.150">
    <property type="entry name" value="Vaccinia Virus protein VP39"/>
    <property type="match status" value="1"/>
</dbReference>
<keyword evidence="5" id="KW-1185">Reference proteome</keyword>
<dbReference type="InterPro" id="IPR008715">
    <property type="entry name" value="SAM-MeTfrase_NodS-like"/>
</dbReference>
<sequence length="194" mass="20815">MHADASLGASYFNGIFASSDDPWSLATSAYEDAKFARTIAALGGRRAARAIEIGCAHGVLTQRIAPLCDALLAIDISARAVELARKRCGALPQVRFAVAGFPADAPPVTSFDLAILSEVVYYWSDADIDAAGEWLAEHVVPGGRILLVHYTGETNYPQTGDGAVTALADTLGEKVAVVHSERAERYRLDLWLRR</sequence>
<protein>
    <submittedName>
        <fullName evidence="4">SAM-dependent methyltransferase</fullName>
    </submittedName>
</protein>
<evidence type="ECO:0000256" key="1">
    <source>
        <dbReference type="ARBA" id="ARBA00022603"/>
    </source>
</evidence>
<keyword evidence="2" id="KW-0808">Transferase</keyword>
<keyword evidence="3" id="KW-0949">S-adenosyl-L-methionine</keyword>
<dbReference type="Proteomes" id="UP000788153">
    <property type="component" value="Unassembled WGS sequence"/>
</dbReference>
<accession>A0ABX0TXN2</accession>
<evidence type="ECO:0000256" key="3">
    <source>
        <dbReference type="ARBA" id="ARBA00022691"/>
    </source>
</evidence>
<dbReference type="CDD" id="cd02440">
    <property type="entry name" value="AdoMet_MTases"/>
    <property type="match status" value="1"/>
</dbReference>
<dbReference type="SUPFAM" id="SSF53335">
    <property type="entry name" value="S-adenosyl-L-methionine-dependent methyltransferases"/>
    <property type="match status" value="1"/>
</dbReference>
<reference evidence="4 5" key="1">
    <citation type="submission" date="2020-03" db="EMBL/GenBank/DDBJ databases">
        <title>Genomic Encyclopedia of Type Strains, Phase IV (KMG-IV): sequencing the most valuable type-strain genomes for metagenomic binning, comparative biology and taxonomic classification.</title>
        <authorList>
            <person name="Goeker M."/>
        </authorList>
    </citation>
    <scope>NUCLEOTIDE SEQUENCE [LARGE SCALE GENOMIC DNA]</scope>
    <source>
        <strain evidence="4 5">DSM 22753</strain>
    </source>
</reference>
<evidence type="ECO:0000313" key="5">
    <source>
        <dbReference type="Proteomes" id="UP000788153"/>
    </source>
</evidence>
<dbReference type="InterPro" id="IPR029063">
    <property type="entry name" value="SAM-dependent_MTases_sf"/>
</dbReference>
<dbReference type="PANTHER" id="PTHR43464">
    <property type="entry name" value="METHYLTRANSFERASE"/>
    <property type="match status" value="1"/>
</dbReference>
<dbReference type="RefSeq" id="WP_140048246.1">
    <property type="nucleotide sequence ID" value="NZ_BAAAEV010000001.1"/>
</dbReference>
<name>A0ABX0TXN2_9SPHN</name>
<organism evidence="4 5">
    <name type="scientific">Sphingomonas japonica</name>
    <dbReference type="NCBI Taxonomy" id="511662"/>
    <lineage>
        <taxon>Bacteria</taxon>
        <taxon>Pseudomonadati</taxon>
        <taxon>Pseudomonadota</taxon>
        <taxon>Alphaproteobacteria</taxon>
        <taxon>Sphingomonadales</taxon>
        <taxon>Sphingomonadaceae</taxon>
        <taxon>Sphingomonas</taxon>
    </lineage>
</organism>
<dbReference type="EMBL" id="JAASQP010000001">
    <property type="protein sequence ID" value="NIJ23069.1"/>
    <property type="molecule type" value="Genomic_DNA"/>
</dbReference>
<keyword evidence="1 4" id="KW-0489">Methyltransferase</keyword>
<proteinExistence type="predicted"/>
<dbReference type="GO" id="GO:0032259">
    <property type="term" value="P:methylation"/>
    <property type="evidence" value="ECO:0007669"/>
    <property type="project" value="UniProtKB-KW"/>
</dbReference>
<dbReference type="GO" id="GO:0008168">
    <property type="term" value="F:methyltransferase activity"/>
    <property type="evidence" value="ECO:0007669"/>
    <property type="project" value="UniProtKB-KW"/>
</dbReference>
<evidence type="ECO:0000313" key="4">
    <source>
        <dbReference type="EMBL" id="NIJ23069.1"/>
    </source>
</evidence>
<dbReference type="PANTHER" id="PTHR43464:SF19">
    <property type="entry name" value="UBIQUINONE BIOSYNTHESIS O-METHYLTRANSFERASE, MITOCHONDRIAL"/>
    <property type="match status" value="1"/>
</dbReference>
<dbReference type="Pfam" id="PF05401">
    <property type="entry name" value="NodS"/>
    <property type="match status" value="1"/>
</dbReference>
<evidence type="ECO:0000256" key="2">
    <source>
        <dbReference type="ARBA" id="ARBA00022679"/>
    </source>
</evidence>